<dbReference type="Proteomes" id="UP000219252">
    <property type="component" value="Unassembled WGS sequence"/>
</dbReference>
<dbReference type="AlphaFoldDB" id="A0A285U5H9"/>
<evidence type="ECO:0000313" key="2">
    <source>
        <dbReference type="EMBL" id="SOC37092.1"/>
    </source>
</evidence>
<dbReference type="PANTHER" id="PTHR43617">
    <property type="entry name" value="L-AMINO ACID N-ACETYLTRANSFERASE"/>
    <property type="match status" value="1"/>
</dbReference>
<dbReference type="InterPro" id="IPR000182">
    <property type="entry name" value="GNAT_dom"/>
</dbReference>
<sequence>MKLVKVDEIKVNQIVELWNQCLGNTFPMTEELWIQNTLHDLNLQSTGSVAVLEEEKLVGFVVAKQFIEKTPTSMSQEIGWIQCLLVKPESRGKGIGKMLLQHAESSFQDVKEIRLGRDPWHYFPGVPLEQTDTIKWFERKGYVKESIEIDLVKKVVDEEPFTLSNSNNHFRVLKKEDMPQLLNFLKDVFPGRWHYEAYRYAQLNSTGREFMGFFIDGKLKGFCRMNDSQSPVIAQNVYWSHLFSSPLGGIGPLGIDRTIRGKHFGLDLVKAAVNELMKRGMHFIVIDWTQLETFYGKLGFTKWKEYQTMSKGVKS</sequence>
<dbReference type="OrthoDB" id="2861902at2"/>
<reference evidence="3" key="1">
    <citation type="submission" date="2017-08" db="EMBL/GenBank/DDBJ databases">
        <authorList>
            <person name="Varghese N."/>
            <person name="Submissions S."/>
        </authorList>
    </citation>
    <scope>NUCLEOTIDE SEQUENCE [LARGE SCALE GENOMIC DNA]</scope>
    <source>
        <strain evidence="3">JC23</strain>
    </source>
</reference>
<name>A0A285U5H9_9BACL</name>
<protein>
    <submittedName>
        <fullName evidence="2">GNAT family acetyltransferase</fullName>
    </submittedName>
</protein>
<dbReference type="Gene3D" id="3.40.630.30">
    <property type="match status" value="2"/>
</dbReference>
<evidence type="ECO:0000259" key="1">
    <source>
        <dbReference type="PROSITE" id="PS51186"/>
    </source>
</evidence>
<proteinExistence type="predicted"/>
<dbReference type="Pfam" id="PF00583">
    <property type="entry name" value="Acetyltransf_1"/>
    <property type="match status" value="2"/>
</dbReference>
<accession>A0A285U5H9</accession>
<dbReference type="CDD" id="cd04301">
    <property type="entry name" value="NAT_SF"/>
    <property type="match status" value="1"/>
</dbReference>
<dbReference type="RefSeq" id="WP_097148683.1">
    <property type="nucleotide sequence ID" value="NZ_OBQC01000003.1"/>
</dbReference>
<organism evidence="2 3">
    <name type="scientific">Ureibacillus acetophenoni</name>
    <dbReference type="NCBI Taxonomy" id="614649"/>
    <lineage>
        <taxon>Bacteria</taxon>
        <taxon>Bacillati</taxon>
        <taxon>Bacillota</taxon>
        <taxon>Bacilli</taxon>
        <taxon>Bacillales</taxon>
        <taxon>Caryophanaceae</taxon>
        <taxon>Ureibacillus</taxon>
    </lineage>
</organism>
<keyword evidence="3" id="KW-1185">Reference proteome</keyword>
<dbReference type="EMBL" id="OBQC01000003">
    <property type="protein sequence ID" value="SOC37092.1"/>
    <property type="molecule type" value="Genomic_DNA"/>
</dbReference>
<feature type="domain" description="N-acetyltransferase" evidence="1">
    <location>
        <begin position="1"/>
        <end position="162"/>
    </location>
</feature>
<keyword evidence="2" id="KW-0808">Transferase</keyword>
<dbReference type="InterPro" id="IPR016181">
    <property type="entry name" value="Acyl_CoA_acyltransferase"/>
</dbReference>
<dbReference type="GO" id="GO:0016747">
    <property type="term" value="F:acyltransferase activity, transferring groups other than amino-acyl groups"/>
    <property type="evidence" value="ECO:0007669"/>
    <property type="project" value="InterPro"/>
</dbReference>
<dbReference type="SUPFAM" id="SSF55729">
    <property type="entry name" value="Acyl-CoA N-acyltransferases (Nat)"/>
    <property type="match status" value="1"/>
</dbReference>
<dbReference type="InterPro" id="IPR050276">
    <property type="entry name" value="MshD_Acetyltransferase"/>
</dbReference>
<evidence type="ECO:0000313" key="3">
    <source>
        <dbReference type="Proteomes" id="UP000219252"/>
    </source>
</evidence>
<gene>
    <name evidence="2" type="ORF">SAMN05877842_10323</name>
</gene>
<feature type="domain" description="N-acetyltransferase" evidence="1">
    <location>
        <begin position="168"/>
        <end position="314"/>
    </location>
</feature>
<dbReference type="PROSITE" id="PS51186">
    <property type="entry name" value="GNAT"/>
    <property type="match status" value="2"/>
</dbReference>